<reference evidence="4 5" key="1">
    <citation type="submission" date="2020-05" db="EMBL/GenBank/DDBJ databases">
        <title>Whole genome sequencing and identification of novel metabolites from Paenibacillus alvei strain JR949.</title>
        <authorList>
            <person name="Rajendhran J."/>
            <person name="Sree Pranav P."/>
            <person name="Mahalakshmi B."/>
            <person name="Karthikeyan R."/>
        </authorList>
    </citation>
    <scope>NUCLEOTIDE SEQUENCE [LARGE SCALE GENOMIC DNA]</scope>
    <source>
        <strain evidence="4 5">JR949</strain>
    </source>
</reference>
<dbReference type="InterPro" id="IPR001296">
    <property type="entry name" value="Glyco_trans_1"/>
</dbReference>
<keyword evidence="1" id="KW-0472">Membrane</keyword>
<gene>
    <name evidence="4" type="ORF">HMI46_01930</name>
</gene>
<name>A0AAP6ZXS8_PAEAL</name>
<evidence type="ECO:0000259" key="3">
    <source>
        <dbReference type="Pfam" id="PF13579"/>
    </source>
</evidence>
<proteinExistence type="predicted"/>
<feature type="transmembrane region" description="Helical" evidence="1">
    <location>
        <begin position="21"/>
        <end position="42"/>
    </location>
</feature>
<feature type="domain" description="Glycosyl transferase family 1" evidence="2">
    <location>
        <begin position="206"/>
        <end position="372"/>
    </location>
</feature>
<dbReference type="InterPro" id="IPR050194">
    <property type="entry name" value="Glycosyltransferase_grp1"/>
</dbReference>
<feature type="domain" description="Glycosyltransferase subfamily 4-like N-terminal" evidence="3">
    <location>
        <begin position="38"/>
        <end position="182"/>
    </location>
</feature>
<evidence type="ECO:0000313" key="4">
    <source>
        <dbReference type="EMBL" id="NOJ69317.1"/>
    </source>
</evidence>
<evidence type="ECO:0000259" key="2">
    <source>
        <dbReference type="Pfam" id="PF00534"/>
    </source>
</evidence>
<evidence type="ECO:0000313" key="5">
    <source>
        <dbReference type="Proteomes" id="UP000552038"/>
    </source>
</evidence>
<dbReference type="Proteomes" id="UP000552038">
    <property type="component" value="Unassembled WGS sequence"/>
</dbReference>
<dbReference type="InterPro" id="IPR028098">
    <property type="entry name" value="Glyco_trans_4-like_N"/>
</dbReference>
<dbReference type="AlphaFoldDB" id="A0AAP6ZXS8"/>
<dbReference type="PANTHER" id="PTHR45947">
    <property type="entry name" value="SULFOQUINOVOSYL TRANSFERASE SQD2"/>
    <property type="match status" value="1"/>
</dbReference>
<dbReference type="SUPFAM" id="SSF53756">
    <property type="entry name" value="UDP-Glycosyltransferase/glycogen phosphorylase"/>
    <property type="match status" value="1"/>
</dbReference>
<dbReference type="Gene3D" id="3.40.50.2000">
    <property type="entry name" value="Glycogen Phosphorylase B"/>
    <property type="match status" value="2"/>
</dbReference>
<evidence type="ECO:0000256" key="1">
    <source>
        <dbReference type="SAM" id="Phobius"/>
    </source>
</evidence>
<keyword evidence="1" id="KW-1133">Transmembrane helix</keyword>
<dbReference type="Pfam" id="PF00534">
    <property type="entry name" value="Glycos_transf_1"/>
    <property type="match status" value="1"/>
</dbReference>
<dbReference type="Pfam" id="PF13579">
    <property type="entry name" value="Glyco_trans_4_4"/>
    <property type="match status" value="1"/>
</dbReference>
<dbReference type="EMBL" id="JABFOR010000002">
    <property type="protein sequence ID" value="NOJ69317.1"/>
    <property type="molecule type" value="Genomic_DNA"/>
</dbReference>
<accession>A0AAP6ZXS8</accession>
<dbReference type="RefSeq" id="WP_171414621.1">
    <property type="nucleotide sequence ID" value="NZ_JABFOR010000002.1"/>
</dbReference>
<keyword evidence="1" id="KW-0812">Transmembrane</keyword>
<dbReference type="CDD" id="cd03808">
    <property type="entry name" value="GT4_CapM-like"/>
    <property type="match status" value="1"/>
</dbReference>
<sequence length="416" mass="46137">MLITAKSDVRGRQTNTRKPRILLSVTIAASVSFFEGHIHALIHQGYDVAVICDDRPSDALLEGAEYIRVPMKREISLLSDLASLFHAVRAIRRWKPDLINTGTPKAGLIMGLAAWICRVPHRIYTCHGLRLETLQGWKRIMLTWSERISGRAAHQVISVSSSLRQRIIALGLAPADKVKVLHHGSCKGVDASKFEPSEELQAEAAIIRQQLNIPVEAEIIGFVGRQTRDKGLDLLVEAFLRVQAQFPHLYLLILGNEEEGDPIMDHTKRAIAREPRIISGGYQERLAPFFSLMTMLVLPSYREGFGNVVLEAGAAGIPVIASDVTGLKDAVVNGVTGSLVPAGDVERIADQIREFILFPLIRQYMGSVARKRVKEHYNPADIIAAHEAFYRCMLLSTARGIRQRELPAERKGETLG</sequence>
<dbReference type="PANTHER" id="PTHR45947:SF3">
    <property type="entry name" value="SULFOQUINOVOSYL TRANSFERASE SQD2"/>
    <property type="match status" value="1"/>
</dbReference>
<dbReference type="GO" id="GO:0016757">
    <property type="term" value="F:glycosyltransferase activity"/>
    <property type="evidence" value="ECO:0007669"/>
    <property type="project" value="InterPro"/>
</dbReference>
<protein>
    <submittedName>
        <fullName evidence="4">Glycosyltransferase family 4 protein</fullName>
    </submittedName>
</protein>
<organism evidence="4 5">
    <name type="scientific">Paenibacillus alvei</name>
    <name type="common">Bacillus alvei</name>
    <dbReference type="NCBI Taxonomy" id="44250"/>
    <lineage>
        <taxon>Bacteria</taxon>
        <taxon>Bacillati</taxon>
        <taxon>Bacillota</taxon>
        <taxon>Bacilli</taxon>
        <taxon>Bacillales</taxon>
        <taxon>Paenibacillaceae</taxon>
        <taxon>Paenibacillus</taxon>
    </lineage>
</organism>
<comment type="caution">
    <text evidence="4">The sequence shown here is derived from an EMBL/GenBank/DDBJ whole genome shotgun (WGS) entry which is preliminary data.</text>
</comment>